<dbReference type="Proteomes" id="UP001189429">
    <property type="component" value="Unassembled WGS sequence"/>
</dbReference>
<evidence type="ECO:0000256" key="1">
    <source>
        <dbReference type="SAM" id="Coils"/>
    </source>
</evidence>
<feature type="non-terminal residue" evidence="3">
    <location>
        <position position="1"/>
    </location>
</feature>
<keyword evidence="4" id="KW-1185">Reference proteome</keyword>
<evidence type="ECO:0000313" key="4">
    <source>
        <dbReference type="Proteomes" id="UP001189429"/>
    </source>
</evidence>
<feature type="compositionally biased region" description="Basic and acidic residues" evidence="2">
    <location>
        <begin position="45"/>
        <end position="60"/>
    </location>
</feature>
<accession>A0ABN9XGL7</accession>
<feature type="region of interest" description="Disordered" evidence="2">
    <location>
        <begin position="1"/>
        <end position="91"/>
    </location>
</feature>
<evidence type="ECO:0000256" key="2">
    <source>
        <dbReference type="SAM" id="MobiDB-lite"/>
    </source>
</evidence>
<sequence length="311" mass="36065">GVVTLGDALAQYRAQRPQREREAAPRTPDLPPQKAAAQSADEDDDRHRRWREELARKQKQEEEELARKKKQEEEELARKKKQEAGLTEEETAEELENLLYRLELQKVSLETTGHQKHTLDDKAMGAEGQKNADDFVLPDVRSLIESLNQQNNRLESQFQGHLLRECDYEADSELLALEDKVEEASTEEQQPLNIQLVEDKHREVEHHHDAMTEHDELSPEHEEWHRVAPSKGDPEEQHDDAELHKARLRPCMDSDASWEVQQWQHLCKRRPESQCATVARRIGQPSMCTRAFLPRDALHFLPTVNSDQTPN</sequence>
<evidence type="ECO:0000313" key="3">
    <source>
        <dbReference type="EMBL" id="CAK0898839.1"/>
    </source>
</evidence>
<proteinExistence type="predicted"/>
<feature type="coiled-coil region" evidence="1">
    <location>
        <begin position="137"/>
        <end position="164"/>
    </location>
</feature>
<organism evidence="3 4">
    <name type="scientific">Prorocentrum cordatum</name>
    <dbReference type="NCBI Taxonomy" id="2364126"/>
    <lineage>
        <taxon>Eukaryota</taxon>
        <taxon>Sar</taxon>
        <taxon>Alveolata</taxon>
        <taxon>Dinophyceae</taxon>
        <taxon>Prorocentrales</taxon>
        <taxon>Prorocentraceae</taxon>
        <taxon>Prorocentrum</taxon>
    </lineage>
</organism>
<protein>
    <submittedName>
        <fullName evidence="3">Uncharacterized protein</fullName>
    </submittedName>
</protein>
<dbReference type="EMBL" id="CAUYUJ010020510">
    <property type="protein sequence ID" value="CAK0898839.1"/>
    <property type="molecule type" value="Genomic_DNA"/>
</dbReference>
<gene>
    <name evidence="3" type="ORF">PCOR1329_LOCUS76518</name>
</gene>
<keyword evidence="1" id="KW-0175">Coiled coil</keyword>
<reference evidence="3" key="1">
    <citation type="submission" date="2023-10" db="EMBL/GenBank/DDBJ databases">
        <authorList>
            <person name="Chen Y."/>
            <person name="Shah S."/>
            <person name="Dougan E. K."/>
            <person name="Thang M."/>
            <person name="Chan C."/>
        </authorList>
    </citation>
    <scope>NUCLEOTIDE SEQUENCE [LARGE SCALE GENOMIC DNA]</scope>
</reference>
<name>A0ABN9XGL7_9DINO</name>
<comment type="caution">
    <text evidence="3">The sequence shown here is derived from an EMBL/GenBank/DDBJ whole genome shotgun (WGS) entry which is preliminary data.</text>
</comment>